<reference evidence="1" key="1">
    <citation type="journal article" date="2014" name="Int. J. Syst. Evol. Microbiol.">
        <title>Complete genome sequence of Corynebacterium casei LMG S-19264T (=DSM 44701T), isolated from a smear-ripened cheese.</title>
        <authorList>
            <consortium name="US DOE Joint Genome Institute (JGI-PGF)"/>
            <person name="Walter F."/>
            <person name="Albersmeier A."/>
            <person name="Kalinowski J."/>
            <person name="Ruckert C."/>
        </authorList>
    </citation>
    <scope>NUCLEOTIDE SEQUENCE</scope>
    <source>
        <strain evidence="1">CGMCC 1.12777</strain>
    </source>
</reference>
<gene>
    <name evidence="1" type="ORF">GCM10007096_01960</name>
</gene>
<evidence type="ECO:0000313" key="1">
    <source>
        <dbReference type="EMBL" id="GGH74086.1"/>
    </source>
</evidence>
<name>A0A8J2ZRA3_9BACL</name>
<dbReference type="Proteomes" id="UP000656813">
    <property type="component" value="Unassembled WGS sequence"/>
</dbReference>
<organism evidence="1 2">
    <name type="scientific">Pullulanibacillus pueri</name>
    <dbReference type="NCBI Taxonomy" id="1437324"/>
    <lineage>
        <taxon>Bacteria</taxon>
        <taxon>Bacillati</taxon>
        <taxon>Bacillota</taxon>
        <taxon>Bacilli</taxon>
        <taxon>Bacillales</taxon>
        <taxon>Sporolactobacillaceae</taxon>
        <taxon>Pullulanibacillus</taxon>
    </lineage>
</organism>
<keyword evidence="2" id="KW-1185">Reference proteome</keyword>
<sequence length="83" mass="10112">MDFTLSYVKESLSNWIDENETAYRIYEKLEDHYYENEEQFAIALDEEEKQYLSELLAVELDYAKQEADHVRIAQLNEMYEQLY</sequence>
<evidence type="ECO:0000313" key="2">
    <source>
        <dbReference type="Proteomes" id="UP000656813"/>
    </source>
</evidence>
<accession>A0A8J2ZRA3</accession>
<proteinExistence type="predicted"/>
<comment type="caution">
    <text evidence="1">The sequence shown here is derived from an EMBL/GenBank/DDBJ whole genome shotgun (WGS) entry which is preliminary data.</text>
</comment>
<dbReference type="InterPro" id="IPR020255">
    <property type="entry name" value="CsgA"/>
</dbReference>
<reference evidence="1" key="2">
    <citation type="submission" date="2020-09" db="EMBL/GenBank/DDBJ databases">
        <authorList>
            <person name="Sun Q."/>
            <person name="Zhou Y."/>
        </authorList>
    </citation>
    <scope>NUCLEOTIDE SEQUENCE</scope>
    <source>
        <strain evidence="1">CGMCC 1.12777</strain>
    </source>
</reference>
<evidence type="ECO:0008006" key="3">
    <source>
        <dbReference type="Google" id="ProtNLM"/>
    </source>
</evidence>
<dbReference type="RefSeq" id="WP_188495144.1">
    <property type="nucleotide sequence ID" value="NZ_BMFV01000001.1"/>
</dbReference>
<dbReference type="AlphaFoldDB" id="A0A8J2ZRA3"/>
<dbReference type="Pfam" id="PF17334">
    <property type="entry name" value="CsgA"/>
    <property type="match status" value="1"/>
</dbReference>
<protein>
    <recommendedName>
        <fullName evidence="3">Sporulation protein</fullName>
    </recommendedName>
</protein>
<dbReference type="EMBL" id="BMFV01000001">
    <property type="protein sequence ID" value="GGH74086.1"/>
    <property type="molecule type" value="Genomic_DNA"/>
</dbReference>